<evidence type="ECO:0000313" key="3">
    <source>
        <dbReference type="Proteomes" id="UP000426265"/>
    </source>
</evidence>
<feature type="domain" description="F-box associated beta-propeller type 3" evidence="1">
    <location>
        <begin position="10"/>
        <end position="198"/>
    </location>
</feature>
<accession>A0A654EEP9</accession>
<dbReference type="Pfam" id="PF08268">
    <property type="entry name" value="FBA_3"/>
    <property type="match status" value="1"/>
</dbReference>
<dbReference type="PANTHER" id="PTHR31111">
    <property type="entry name" value="BNAA05G37150D PROTEIN-RELATED"/>
    <property type="match status" value="1"/>
</dbReference>
<reference evidence="2 3" key="1">
    <citation type="submission" date="2019-11" db="EMBL/GenBank/DDBJ databases">
        <authorList>
            <person name="Jiao W.-B."/>
            <person name="Schneeberger K."/>
        </authorList>
    </citation>
    <scope>NUCLEOTIDE SEQUENCE [LARGE SCALE GENOMIC DNA]</scope>
    <source>
        <strain evidence="3">cv. An-1</strain>
    </source>
</reference>
<name>A0A654EEP9_ARATH</name>
<sequence length="208" mass="24656">MVLPKYYMEESPCQVFTVGDPMEKPWRNIKGIGLHYPLKRTVCINGVIYYRASNEYDGSTFFLVSFDVRSEKFNHVNAPEILMDHPCTLINYQGKLGFMCCKKGVEIWVMEDVDKKQEWSKIIFYEMEGLEKWLIKGVTHGGEIVFVNWMLNNTRSYKKLFVFHYEPMRNSMRRVEVEGTMVEDIEHEHKHCLRIWAVPNLVENTMRL</sequence>
<protein>
    <recommendedName>
        <fullName evidence="1">F-box associated beta-propeller type 3 domain-containing protein</fullName>
    </recommendedName>
</protein>
<dbReference type="NCBIfam" id="TIGR01640">
    <property type="entry name" value="F_box_assoc_1"/>
    <property type="match status" value="1"/>
</dbReference>
<dbReference type="Proteomes" id="UP000426265">
    <property type="component" value="Unassembled WGS sequence"/>
</dbReference>
<dbReference type="EMBL" id="CACRSJ010000104">
    <property type="protein sequence ID" value="VYS47806.1"/>
    <property type="molecule type" value="Genomic_DNA"/>
</dbReference>
<evidence type="ECO:0000259" key="1">
    <source>
        <dbReference type="Pfam" id="PF08268"/>
    </source>
</evidence>
<proteinExistence type="predicted"/>
<dbReference type="InterPro" id="IPR017451">
    <property type="entry name" value="F-box-assoc_interact_dom"/>
</dbReference>
<dbReference type="PANTHER" id="PTHR31111:SF58">
    <property type="entry name" value="F-BOX DOMAIN-CONTAINING PROTEIN"/>
    <property type="match status" value="1"/>
</dbReference>
<gene>
    <name evidence="2" type="ORF">AN1_LOCUS3291</name>
</gene>
<dbReference type="InterPro" id="IPR013187">
    <property type="entry name" value="F-box-assoc_dom_typ3"/>
</dbReference>
<dbReference type="AlphaFoldDB" id="A0A654EEP9"/>
<organism evidence="2 3">
    <name type="scientific">Arabidopsis thaliana</name>
    <name type="common">Mouse-ear cress</name>
    <dbReference type="NCBI Taxonomy" id="3702"/>
    <lineage>
        <taxon>Eukaryota</taxon>
        <taxon>Viridiplantae</taxon>
        <taxon>Streptophyta</taxon>
        <taxon>Embryophyta</taxon>
        <taxon>Tracheophyta</taxon>
        <taxon>Spermatophyta</taxon>
        <taxon>Magnoliopsida</taxon>
        <taxon>eudicotyledons</taxon>
        <taxon>Gunneridae</taxon>
        <taxon>Pentapetalae</taxon>
        <taxon>rosids</taxon>
        <taxon>malvids</taxon>
        <taxon>Brassicales</taxon>
        <taxon>Brassicaceae</taxon>
        <taxon>Camelineae</taxon>
        <taxon>Arabidopsis</taxon>
    </lineage>
</organism>
<evidence type="ECO:0000313" key="2">
    <source>
        <dbReference type="EMBL" id="VYS47806.1"/>
    </source>
</evidence>
<dbReference type="ExpressionAtlas" id="A0A654EEP9">
    <property type="expression patterns" value="differential"/>
</dbReference>